<feature type="binding site" evidence="8">
    <location>
        <begin position="30"/>
        <end position="37"/>
    </location>
    <ligand>
        <name>ATP</name>
        <dbReference type="ChEBI" id="CHEBI:30616"/>
    </ligand>
</feature>
<comment type="caution">
    <text evidence="8">Lacks conserved residue(s) required for the propagation of feature annotation.</text>
</comment>
<dbReference type="NCBIfam" id="TIGR00018">
    <property type="entry name" value="panC"/>
    <property type="match status" value="1"/>
</dbReference>
<comment type="subunit">
    <text evidence="8">Homodimer.</text>
</comment>
<protein>
    <recommendedName>
        <fullName evidence="8">Pantothenate synthetase</fullName>
        <shortName evidence="8">PS</shortName>
        <ecNumber evidence="8">6.3.2.1</ecNumber>
    </recommendedName>
    <alternativeName>
        <fullName evidence="8">Pantoate--beta-alanine ligase</fullName>
    </alternativeName>
    <alternativeName>
        <fullName evidence="8">Pantoate-activating enzyme</fullName>
    </alternativeName>
</protein>
<feature type="binding site" evidence="8">
    <location>
        <position position="153"/>
    </location>
    <ligand>
        <name>(R)-pantoate</name>
        <dbReference type="ChEBI" id="CHEBI:15980"/>
    </ligand>
</feature>
<comment type="similarity">
    <text evidence="2 8">Belongs to the pantothenate synthetase family.</text>
</comment>
<sequence>MKLIRTGAEWNPLWLNHLRNNQQIGLVPTMGALHDGHLDLVAKSRSTCDVTLVSIFVNPTQFNNPEDFQKYPKTLDLDLEKLTQAGVDYVFLPSVEEMYPAPTQLKFYFGDLEHVLEGKFRPGHFNGVGIVVSKLFHLIRPHVSFFGQKDLQQVAIIKRLVADLSFDLKLEVIPTRREVDGLAMSSRNLRLSPQERLTALLLFSSLEKAKTELLNGKSWFEIQVEIRSGFENEPFAQLEYLELIHPDSFETYTVFDSIQKSSICVAAFIGAVRLIDNMPIIS</sequence>
<dbReference type="AlphaFoldDB" id="A0A1G5YD86"/>
<dbReference type="Gene3D" id="3.40.50.620">
    <property type="entry name" value="HUPs"/>
    <property type="match status" value="1"/>
</dbReference>
<comment type="subcellular location">
    <subcellularLocation>
        <location evidence="8">Cytoplasm</location>
    </subcellularLocation>
</comment>
<dbReference type="UniPathway" id="UPA00028">
    <property type="reaction ID" value="UER00005"/>
</dbReference>
<feature type="active site" description="Proton donor" evidence="8">
    <location>
        <position position="37"/>
    </location>
</feature>
<keyword evidence="6 8" id="KW-0067">ATP-binding</keyword>
<name>A0A1G5YD86_9BACT</name>
<dbReference type="STRING" id="279824.SAMN03080617_02461"/>
<evidence type="ECO:0000313" key="9">
    <source>
        <dbReference type="EMBL" id="SDA80701.1"/>
    </source>
</evidence>
<keyword evidence="10" id="KW-1185">Reference proteome</keyword>
<dbReference type="PANTHER" id="PTHR21299:SF1">
    <property type="entry name" value="PANTOATE--BETA-ALANINE LIGASE"/>
    <property type="match status" value="1"/>
</dbReference>
<comment type="miscellaneous">
    <text evidence="8">The reaction proceeds by a bi uni uni bi ping pong mechanism.</text>
</comment>
<comment type="function">
    <text evidence="8">Catalyzes the condensation of pantoate with beta-alanine in an ATP-dependent reaction via a pantoyl-adenylate intermediate.</text>
</comment>
<dbReference type="GO" id="GO:0005829">
    <property type="term" value="C:cytosol"/>
    <property type="evidence" value="ECO:0007669"/>
    <property type="project" value="TreeGrafter"/>
</dbReference>
<evidence type="ECO:0000256" key="7">
    <source>
        <dbReference type="ARBA" id="ARBA00048258"/>
    </source>
</evidence>
<dbReference type="CDD" id="cd00560">
    <property type="entry name" value="PanC"/>
    <property type="match status" value="1"/>
</dbReference>
<feature type="binding site" evidence="8">
    <location>
        <position position="61"/>
    </location>
    <ligand>
        <name>beta-alanine</name>
        <dbReference type="ChEBI" id="CHEBI:57966"/>
    </ligand>
</feature>
<feature type="binding site" evidence="8">
    <location>
        <position position="61"/>
    </location>
    <ligand>
        <name>(R)-pantoate</name>
        <dbReference type="ChEBI" id="CHEBI:15980"/>
    </ligand>
</feature>
<keyword evidence="3 8" id="KW-0436">Ligase</keyword>
<feature type="binding site" evidence="8">
    <location>
        <begin position="184"/>
        <end position="187"/>
    </location>
    <ligand>
        <name>ATP</name>
        <dbReference type="ChEBI" id="CHEBI:30616"/>
    </ligand>
</feature>
<organism evidence="9 10">
    <name type="scientific">Algoriphagus alkaliphilus</name>
    <dbReference type="NCBI Taxonomy" id="279824"/>
    <lineage>
        <taxon>Bacteria</taxon>
        <taxon>Pseudomonadati</taxon>
        <taxon>Bacteroidota</taxon>
        <taxon>Cytophagia</taxon>
        <taxon>Cytophagales</taxon>
        <taxon>Cyclobacteriaceae</taxon>
        <taxon>Algoriphagus</taxon>
    </lineage>
</organism>
<dbReference type="RefSeq" id="WP_092730362.1">
    <property type="nucleotide sequence ID" value="NZ_FMXE01000016.1"/>
</dbReference>
<dbReference type="PANTHER" id="PTHR21299">
    <property type="entry name" value="CYTIDYLATE KINASE/PANTOATE-BETA-ALANINE LIGASE"/>
    <property type="match status" value="1"/>
</dbReference>
<dbReference type="EMBL" id="FMXE01000016">
    <property type="protein sequence ID" value="SDA80701.1"/>
    <property type="molecule type" value="Genomic_DNA"/>
</dbReference>
<comment type="catalytic activity">
    <reaction evidence="7 8">
        <text>(R)-pantoate + beta-alanine + ATP = (R)-pantothenate + AMP + diphosphate + H(+)</text>
        <dbReference type="Rhea" id="RHEA:10912"/>
        <dbReference type="ChEBI" id="CHEBI:15378"/>
        <dbReference type="ChEBI" id="CHEBI:15980"/>
        <dbReference type="ChEBI" id="CHEBI:29032"/>
        <dbReference type="ChEBI" id="CHEBI:30616"/>
        <dbReference type="ChEBI" id="CHEBI:33019"/>
        <dbReference type="ChEBI" id="CHEBI:57966"/>
        <dbReference type="ChEBI" id="CHEBI:456215"/>
        <dbReference type="EC" id="6.3.2.1"/>
    </reaction>
</comment>
<evidence type="ECO:0000256" key="2">
    <source>
        <dbReference type="ARBA" id="ARBA00009256"/>
    </source>
</evidence>
<evidence type="ECO:0000256" key="6">
    <source>
        <dbReference type="ARBA" id="ARBA00022840"/>
    </source>
</evidence>
<keyword evidence="8" id="KW-0963">Cytoplasm</keyword>
<keyword evidence="4 8" id="KW-0566">Pantothenate biosynthesis</keyword>
<dbReference type="InterPro" id="IPR003721">
    <property type="entry name" value="Pantoate_ligase"/>
</dbReference>
<dbReference type="Pfam" id="PF02569">
    <property type="entry name" value="Pantoate_ligase"/>
    <property type="match status" value="1"/>
</dbReference>
<evidence type="ECO:0000256" key="1">
    <source>
        <dbReference type="ARBA" id="ARBA00004990"/>
    </source>
</evidence>
<evidence type="ECO:0000256" key="3">
    <source>
        <dbReference type="ARBA" id="ARBA00022598"/>
    </source>
</evidence>
<dbReference type="Gene3D" id="3.30.1300.10">
    <property type="entry name" value="Pantoate-beta-alanine ligase, C-terminal domain"/>
    <property type="match status" value="1"/>
</dbReference>
<dbReference type="GO" id="GO:0015940">
    <property type="term" value="P:pantothenate biosynthetic process"/>
    <property type="evidence" value="ECO:0007669"/>
    <property type="project" value="UniProtKB-UniRule"/>
</dbReference>
<dbReference type="GO" id="GO:0004592">
    <property type="term" value="F:pantoate-beta-alanine ligase activity"/>
    <property type="evidence" value="ECO:0007669"/>
    <property type="project" value="UniProtKB-UniRule"/>
</dbReference>
<comment type="pathway">
    <text evidence="1 8">Cofactor biosynthesis; (R)-pantothenate biosynthesis; (R)-pantothenate from (R)-pantoate and beta-alanine: step 1/1.</text>
</comment>
<evidence type="ECO:0000313" key="10">
    <source>
        <dbReference type="Proteomes" id="UP000198756"/>
    </source>
</evidence>
<keyword evidence="5 8" id="KW-0547">Nucleotide-binding</keyword>
<dbReference type="Proteomes" id="UP000198756">
    <property type="component" value="Unassembled WGS sequence"/>
</dbReference>
<dbReference type="GO" id="GO:0005524">
    <property type="term" value="F:ATP binding"/>
    <property type="evidence" value="ECO:0007669"/>
    <property type="project" value="UniProtKB-KW"/>
</dbReference>
<reference evidence="10" key="1">
    <citation type="submission" date="2016-10" db="EMBL/GenBank/DDBJ databases">
        <authorList>
            <person name="Varghese N."/>
            <person name="Submissions S."/>
        </authorList>
    </citation>
    <scope>NUCLEOTIDE SEQUENCE [LARGE SCALE GENOMIC DNA]</scope>
    <source>
        <strain evidence="10">DSM 22703</strain>
    </source>
</reference>
<evidence type="ECO:0000256" key="5">
    <source>
        <dbReference type="ARBA" id="ARBA00022741"/>
    </source>
</evidence>
<dbReference type="HAMAP" id="MF_00158">
    <property type="entry name" value="PanC"/>
    <property type="match status" value="1"/>
</dbReference>
<evidence type="ECO:0000256" key="4">
    <source>
        <dbReference type="ARBA" id="ARBA00022655"/>
    </source>
</evidence>
<gene>
    <name evidence="8" type="primary">panC</name>
    <name evidence="9" type="ORF">SAMN03080617_02461</name>
</gene>
<dbReference type="EC" id="6.3.2.1" evidence="8"/>
<dbReference type="OrthoDB" id="9773087at2"/>
<dbReference type="InterPro" id="IPR014729">
    <property type="entry name" value="Rossmann-like_a/b/a_fold"/>
</dbReference>
<evidence type="ECO:0000256" key="8">
    <source>
        <dbReference type="HAMAP-Rule" id="MF_00158"/>
    </source>
</evidence>
<proteinExistence type="inferred from homology"/>
<accession>A0A1G5YD86</accession>
<dbReference type="SUPFAM" id="SSF52374">
    <property type="entry name" value="Nucleotidylyl transferase"/>
    <property type="match status" value="1"/>
</dbReference>
<feature type="binding site" evidence="8">
    <location>
        <begin position="147"/>
        <end position="150"/>
    </location>
    <ligand>
        <name>ATP</name>
        <dbReference type="ChEBI" id="CHEBI:30616"/>
    </ligand>
</feature>
<dbReference type="InterPro" id="IPR042176">
    <property type="entry name" value="Pantoate_ligase_C"/>
</dbReference>